<organism evidence="3 4">
    <name type="scientific">Halalkalibacillus sediminis</name>
    <dbReference type="NCBI Taxonomy" id="2018042"/>
    <lineage>
        <taxon>Bacteria</taxon>
        <taxon>Bacillati</taxon>
        <taxon>Bacillota</taxon>
        <taxon>Bacilli</taxon>
        <taxon>Bacillales</taxon>
        <taxon>Bacillaceae</taxon>
        <taxon>Halalkalibacillus</taxon>
    </lineage>
</organism>
<keyword evidence="4" id="KW-1185">Reference proteome</keyword>
<dbReference type="PRINTS" id="PR00096">
    <property type="entry name" value="GATASE"/>
</dbReference>
<dbReference type="GO" id="GO:0004049">
    <property type="term" value="F:anthranilate synthase activity"/>
    <property type="evidence" value="ECO:0007669"/>
    <property type="project" value="TreeGrafter"/>
</dbReference>
<sequence>MILMIDHYDSFTYNLVDYFYQLGQEVEVHHFDEINLEQIHRMNPDAIILSPGPGHPEDIPQSMEIVDSFKGSVPILGICLGFQIIVHSFGGKVVEAKQPMHGKVSYIEHDQQTLFEQLPQPLPVTRYHSLIAETETLPESLTITSKTEEGVVMSVRASDYHIEGVQFHPEAILTEDGLGILKNFLSTYLKKSGEVIG</sequence>
<dbReference type="PRINTS" id="PR00097">
    <property type="entry name" value="ANTSNTHASEII"/>
</dbReference>
<evidence type="ECO:0000313" key="4">
    <source>
        <dbReference type="Proteomes" id="UP000243524"/>
    </source>
</evidence>
<dbReference type="PRINTS" id="PR00099">
    <property type="entry name" value="CPSGATASE"/>
</dbReference>
<dbReference type="EMBL" id="PJNH01000003">
    <property type="protein sequence ID" value="PKR77231.1"/>
    <property type="molecule type" value="Genomic_DNA"/>
</dbReference>
<dbReference type="InterPro" id="IPR050472">
    <property type="entry name" value="Anth_synth/Amidotransfase"/>
</dbReference>
<evidence type="ECO:0000259" key="2">
    <source>
        <dbReference type="Pfam" id="PF00117"/>
    </source>
</evidence>
<dbReference type="Gene3D" id="3.40.50.880">
    <property type="match status" value="1"/>
</dbReference>
<comment type="caution">
    <text evidence="3">The sequence shown here is derived from an EMBL/GenBank/DDBJ whole genome shotgun (WGS) entry which is preliminary data.</text>
</comment>
<dbReference type="GO" id="GO:0000162">
    <property type="term" value="P:L-tryptophan biosynthetic process"/>
    <property type="evidence" value="ECO:0007669"/>
    <property type="project" value="TreeGrafter"/>
</dbReference>
<evidence type="ECO:0000313" key="3">
    <source>
        <dbReference type="EMBL" id="PKR77231.1"/>
    </source>
</evidence>
<dbReference type="FunFam" id="3.40.50.880:FF:000003">
    <property type="entry name" value="Anthranilate synthase component II"/>
    <property type="match status" value="1"/>
</dbReference>
<dbReference type="NCBIfam" id="TIGR00566">
    <property type="entry name" value="trpG_papA"/>
    <property type="match status" value="1"/>
</dbReference>
<dbReference type="AlphaFoldDB" id="A0A2I0QSC1"/>
<feature type="domain" description="Glutamine amidotransferase" evidence="2">
    <location>
        <begin position="3"/>
        <end position="185"/>
    </location>
</feature>
<dbReference type="PROSITE" id="PS51273">
    <property type="entry name" value="GATASE_TYPE_1"/>
    <property type="match status" value="1"/>
</dbReference>
<gene>
    <name evidence="3" type="ORF">CEY16_10855</name>
</gene>
<dbReference type="SUPFAM" id="SSF52317">
    <property type="entry name" value="Class I glutamine amidotransferase-like"/>
    <property type="match status" value="1"/>
</dbReference>
<reference evidence="3 4" key="1">
    <citation type="submission" date="2017-06" db="EMBL/GenBank/DDBJ databases">
        <title>the draft geome sequence of Illustriluteabacillus marina B3227.</title>
        <authorList>
            <person name="He R.-H."/>
            <person name="Du Z.-J."/>
        </authorList>
    </citation>
    <scope>NUCLEOTIDE SEQUENCE [LARGE SCALE GENOMIC DNA]</scope>
    <source>
        <strain evidence="3 4">B3227</strain>
    </source>
</reference>
<dbReference type="GO" id="GO:0005829">
    <property type="term" value="C:cytosol"/>
    <property type="evidence" value="ECO:0007669"/>
    <property type="project" value="TreeGrafter"/>
</dbReference>
<dbReference type="InterPro" id="IPR029062">
    <property type="entry name" value="Class_I_gatase-like"/>
</dbReference>
<proteinExistence type="predicted"/>
<name>A0A2I0QSC1_9BACI</name>
<dbReference type="Proteomes" id="UP000243524">
    <property type="component" value="Unassembled WGS sequence"/>
</dbReference>
<dbReference type="CDD" id="cd01743">
    <property type="entry name" value="GATase1_Anthranilate_Synthase"/>
    <property type="match status" value="1"/>
</dbReference>
<dbReference type="PANTHER" id="PTHR43418:SF4">
    <property type="entry name" value="MULTIFUNCTIONAL TRYPTOPHAN BIOSYNTHESIS PROTEIN"/>
    <property type="match status" value="1"/>
</dbReference>
<protein>
    <submittedName>
        <fullName evidence="3">Aminodeoxychorismate/anthranilate synthase component II</fullName>
    </submittedName>
</protein>
<dbReference type="RefSeq" id="WP_101332059.1">
    <property type="nucleotide sequence ID" value="NZ_PJNH01000003.1"/>
</dbReference>
<dbReference type="PANTHER" id="PTHR43418">
    <property type="entry name" value="MULTIFUNCTIONAL TRYPTOPHAN BIOSYNTHESIS PROTEIN-RELATED"/>
    <property type="match status" value="1"/>
</dbReference>
<dbReference type="OrthoDB" id="9804328at2"/>
<keyword evidence="1" id="KW-0315">Glutamine amidotransferase</keyword>
<evidence type="ECO:0000256" key="1">
    <source>
        <dbReference type="ARBA" id="ARBA00022962"/>
    </source>
</evidence>
<accession>A0A2I0QSC1</accession>
<dbReference type="InterPro" id="IPR017926">
    <property type="entry name" value="GATASE"/>
</dbReference>
<dbReference type="Pfam" id="PF00117">
    <property type="entry name" value="GATase"/>
    <property type="match status" value="1"/>
</dbReference>
<dbReference type="InterPro" id="IPR006221">
    <property type="entry name" value="TrpG/PapA_dom"/>
</dbReference>